<reference evidence="1" key="1">
    <citation type="submission" date="2021-01" db="EMBL/GenBank/DDBJ databases">
        <authorList>
            <consortium name="Genoscope - CEA"/>
            <person name="William W."/>
        </authorList>
    </citation>
    <scope>NUCLEOTIDE SEQUENCE</scope>
</reference>
<dbReference type="Proteomes" id="UP001295469">
    <property type="component" value="Chromosome A06"/>
</dbReference>
<name>A0A816SHZ5_BRANA</name>
<proteinExistence type="predicted"/>
<gene>
    <name evidence="1" type="ORF">DARMORV10_A06P21600.1</name>
</gene>
<accession>A0A816SHZ5</accession>
<dbReference type="AlphaFoldDB" id="A0A816SHZ5"/>
<evidence type="ECO:0000313" key="1">
    <source>
        <dbReference type="EMBL" id="CAF2085718.1"/>
    </source>
</evidence>
<organism evidence="1">
    <name type="scientific">Brassica napus</name>
    <name type="common">Rape</name>
    <dbReference type="NCBI Taxonomy" id="3708"/>
    <lineage>
        <taxon>Eukaryota</taxon>
        <taxon>Viridiplantae</taxon>
        <taxon>Streptophyta</taxon>
        <taxon>Embryophyta</taxon>
        <taxon>Tracheophyta</taxon>
        <taxon>Spermatophyta</taxon>
        <taxon>Magnoliopsida</taxon>
        <taxon>eudicotyledons</taxon>
        <taxon>Gunneridae</taxon>
        <taxon>Pentapetalae</taxon>
        <taxon>rosids</taxon>
        <taxon>malvids</taxon>
        <taxon>Brassicales</taxon>
        <taxon>Brassicaceae</taxon>
        <taxon>Brassiceae</taxon>
        <taxon>Brassica</taxon>
    </lineage>
</organism>
<sequence>MAALVRSSLTRFQASEGRCMLSPASLDALSQNPLCSSCVMGPLLPSASPVFSIYALVSCNPSVVYEIVMLAKLQSLPYGCA</sequence>
<protein>
    <submittedName>
        <fullName evidence="1">(rape) hypothetical protein</fullName>
    </submittedName>
</protein>
<dbReference type="EMBL" id="HG994360">
    <property type="protein sequence ID" value="CAF2085718.1"/>
    <property type="molecule type" value="Genomic_DNA"/>
</dbReference>